<protein>
    <submittedName>
        <fullName evidence="8">Zinc finger CDGSH-type domain-containing protein</fullName>
    </submittedName>
</protein>
<dbReference type="OrthoDB" id="15717at2759"/>
<feature type="domain" description="Iron-binding zinc finger CDGSH type" evidence="7">
    <location>
        <begin position="32"/>
        <end position="69"/>
    </location>
</feature>
<feature type="domain" description="Iron-binding zinc finger CDGSH type" evidence="7">
    <location>
        <begin position="80"/>
        <end position="113"/>
    </location>
</feature>
<dbReference type="GO" id="GO:0005739">
    <property type="term" value="C:mitochondrion"/>
    <property type="evidence" value="ECO:0007669"/>
    <property type="project" value="TreeGrafter"/>
</dbReference>
<keyword evidence="9" id="KW-1185">Reference proteome</keyword>
<dbReference type="PhylomeDB" id="A0A0D2WM43"/>
<dbReference type="Pfam" id="PF09360">
    <property type="entry name" value="zf-CDGSH"/>
    <property type="match status" value="1"/>
</dbReference>
<dbReference type="PANTHER" id="PTHR46491:SF3">
    <property type="entry name" value="CDGSH IRON-SULFUR DOMAIN-CONTAINING PROTEIN 3, MITOCHONDRIAL"/>
    <property type="match status" value="1"/>
</dbReference>
<keyword evidence="4" id="KW-0411">Iron-sulfur</keyword>
<evidence type="ECO:0000256" key="3">
    <source>
        <dbReference type="ARBA" id="ARBA00023004"/>
    </source>
</evidence>
<dbReference type="AlphaFoldDB" id="A0A0D2WM43"/>
<organism evidence="8 9">
    <name type="scientific">Capsaspora owczarzaki (strain ATCC 30864)</name>
    <dbReference type="NCBI Taxonomy" id="595528"/>
    <lineage>
        <taxon>Eukaryota</taxon>
        <taxon>Filasterea</taxon>
        <taxon>Capsaspora</taxon>
    </lineage>
</organism>
<evidence type="ECO:0000256" key="6">
    <source>
        <dbReference type="SAM" id="MobiDB-lite"/>
    </source>
</evidence>
<keyword evidence="2" id="KW-0479">Metal-binding</keyword>
<dbReference type="GO" id="GO:0046872">
    <property type="term" value="F:metal ion binding"/>
    <property type="evidence" value="ECO:0007669"/>
    <property type="project" value="UniProtKB-KW"/>
</dbReference>
<evidence type="ECO:0000313" key="9">
    <source>
        <dbReference type="Proteomes" id="UP000008743"/>
    </source>
</evidence>
<dbReference type="EMBL" id="KE346362">
    <property type="protein sequence ID" value="KJE91133.1"/>
    <property type="molecule type" value="Genomic_DNA"/>
</dbReference>
<dbReference type="SMART" id="SM00704">
    <property type="entry name" value="ZnF_CDGSH"/>
    <property type="match status" value="2"/>
</dbReference>
<dbReference type="InParanoid" id="A0A0D2WM43"/>
<name>A0A0D2WM43_CAPO3</name>
<dbReference type="STRING" id="595528.A0A0D2WM43"/>
<dbReference type="GO" id="GO:0051537">
    <property type="term" value="F:2 iron, 2 sulfur cluster binding"/>
    <property type="evidence" value="ECO:0007669"/>
    <property type="project" value="UniProtKB-KW"/>
</dbReference>
<dbReference type="eggNOG" id="KOG4605">
    <property type="taxonomic scope" value="Eukaryota"/>
</dbReference>
<evidence type="ECO:0000256" key="5">
    <source>
        <dbReference type="ARBA" id="ARBA00034078"/>
    </source>
</evidence>
<gene>
    <name evidence="8" type="ORF">CAOG_002314</name>
</gene>
<reference evidence="9" key="1">
    <citation type="submission" date="2011-02" db="EMBL/GenBank/DDBJ databases">
        <title>The Genome Sequence of Capsaspora owczarzaki ATCC 30864.</title>
        <authorList>
            <person name="Russ C."/>
            <person name="Cuomo C."/>
            <person name="Burger G."/>
            <person name="Gray M.W."/>
            <person name="Holland P.W.H."/>
            <person name="King N."/>
            <person name="Lang F.B.F."/>
            <person name="Roger A.J."/>
            <person name="Ruiz-Trillo I."/>
            <person name="Young S.K."/>
            <person name="Zeng Q."/>
            <person name="Gargeya S."/>
            <person name="Alvarado L."/>
            <person name="Berlin A."/>
            <person name="Chapman S.B."/>
            <person name="Chen Z."/>
            <person name="Freedman E."/>
            <person name="Gellesch M."/>
            <person name="Goldberg J."/>
            <person name="Griggs A."/>
            <person name="Gujja S."/>
            <person name="Heilman E."/>
            <person name="Heiman D."/>
            <person name="Howarth C."/>
            <person name="Mehta T."/>
            <person name="Neiman D."/>
            <person name="Pearson M."/>
            <person name="Roberts A."/>
            <person name="Saif S."/>
            <person name="Shea T."/>
            <person name="Shenoy N."/>
            <person name="Sisk P."/>
            <person name="Stolte C."/>
            <person name="Sykes S."/>
            <person name="White J."/>
            <person name="Yandava C."/>
            <person name="Haas B."/>
            <person name="Nusbaum C."/>
            <person name="Birren B."/>
        </authorList>
    </citation>
    <scope>NUCLEOTIDE SEQUENCE</scope>
    <source>
        <strain evidence="9">ATCC 30864</strain>
    </source>
</reference>
<sequence>MLRSVACRAISSLASRAAYAIRPAPGTVVAQAEPFPIDVVAGKTYSWCTCGHSNKQPLCDGIHKKFNEQLPEEHRRKSLKFVPAQAETLWLCGCKQTATPPYCDGSHVNIDPKFIPAGPWKPKPVEASPAAVSSSSSSSSSSNTASGSLARSSDAAATTPSSPA</sequence>
<keyword evidence="1" id="KW-0001">2Fe-2S</keyword>
<evidence type="ECO:0000313" key="8">
    <source>
        <dbReference type="EMBL" id="KJE91133.1"/>
    </source>
</evidence>
<proteinExistence type="predicted"/>
<dbReference type="InterPro" id="IPR018967">
    <property type="entry name" value="FeS-contain_CDGSH-typ"/>
</dbReference>
<dbReference type="Gene3D" id="3.40.5.90">
    <property type="entry name" value="CDGSH iron-sulfur domain, mitoNEET-type"/>
    <property type="match status" value="2"/>
</dbReference>
<dbReference type="RefSeq" id="XP_004349064.1">
    <property type="nucleotide sequence ID" value="XM_004349014.2"/>
</dbReference>
<evidence type="ECO:0000256" key="4">
    <source>
        <dbReference type="ARBA" id="ARBA00023014"/>
    </source>
</evidence>
<dbReference type="PANTHER" id="PTHR46491">
    <property type="entry name" value="CDGSH IRON SULFUR DOMAIN PROTEIN HOMOLOG"/>
    <property type="match status" value="1"/>
</dbReference>
<feature type="compositionally biased region" description="Low complexity" evidence="6">
    <location>
        <begin position="127"/>
        <end position="164"/>
    </location>
</feature>
<feature type="region of interest" description="Disordered" evidence="6">
    <location>
        <begin position="119"/>
        <end position="164"/>
    </location>
</feature>
<dbReference type="InterPro" id="IPR042216">
    <property type="entry name" value="MitoNEET_CISD"/>
</dbReference>
<evidence type="ECO:0000256" key="1">
    <source>
        <dbReference type="ARBA" id="ARBA00022714"/>
    </source>
</evidence>
<dbReference type="Proteomes" id="UP000008743">
    <property type="component" value="Unassembled WGS sequence"/>
</dbReference>
<accession>A0A0D2WM43</accession>
<dbReference type="InterPro" id="IPR052950">
    <property type="entry name" value="CISD"/>
</dbReference>
<evidence type="ECO:0000259" key="7">
    <source>
        <dbReference type="SMART" id="SM00704"/>
    </source>
</evidence>
<evidence type="ECO:0000256" key="2">
    <source>
        <dbReference type="ARBA" id="ARBA00022723"/>
    </source>
</evidence>
<keyword evidence="3" id="KW-0408">Iron</keyword>
<comment type="cofactor">
    <cofactor evidence="5">
        <name>[2Fe-2S] cluster</name>
        <dbReference type="ChEBI" id="CHEBI:190135"/>
    </cofactor>
</comment>